<feature type="signal peptide" evidence="1">
    <location>
        <begin position="1"/>
        <end position="19"/>
    </location>
</feature>
<dbReference type="Proteomes" id="UP000244225">
    <property type="component" value="Unassembled WGS sequence"/>
</dbReference>
<evidence type="ECO:0000256" key="1">
    <source>
        <dbReference type="SAM" id="SignalP"/>
    </source>
</evidence>
<sequence>MKALLLVLILLFVNIPAFSQTYNALVPDSVITKFMQDVLTNKEPYQSAFNKLPKKVFYKPISLKTASWDLRELPSETEFEIKFDKLLEKVELTKEDVAFLKAQVNGFNDTIWNLAIPRISLKKKHKKNYFVYSVPIFTKDFKKAVFWRYMYCGSLCAYSELHTYKLYKGKWVIDEYIAGWIS</sequence>
<feature type="chain" id="PRO_5015543021" evidence="1">
    <location>
        <begin position="20"/>
        <end position="182"/>
    </location>
</feature>
<dbReference type="EMBL" id="QBKI01000011">
    <property type="protein sequence ID" value="PTX14354.1"/>
    <property type="molecule type" value="Genomic_DNA"/>
</dbReference>
<keyword evidence="3" id="KW-1185">Reference proteome</keyword>
<comment type="caution">
    <text evidence="2">The sequence shown here is derived from an EMBL/GenBank/DDBJ whole genome shotgun (WGS) entry which is preliminary data.</text>
</comment>
<dbReference type="AlphaFoldDB" id="A0A2T5YCX3"/>
<protein>
    <submittedName>
        <fullName evidence="2">Uncharacterized protein</fullName>
    </submittedName>
</protein>
<accession>A0A2T5YCX3</accession>
<evidence type="ECO:0000313" key="3">
    <source>
        <dbReference type="Proteomes" id="UP000244225"/>
    </source>
</evidence>
<name>A0A2T5YCX3_9BACT</name>
<keyword evidence="1" id="KW-0732">Signal</keyword>
<dbReference type="RefSeq" id="WP_108213289.1">
    <property type="nucleotide sequence ID" value="NZ_QBKI01000011.1"/>
</dbReference>
<evidence type="ECO:0000313" key="2">
    <source>
        <dbReference type="EMBL" id="PTX14354.1"/>
    </source>
</evidence>
<reference evidence="2 3" key="1">
    <citation type="submission" date="2018-04" db="EMBL/GenBank/DDBJ databases">
        <title>Genomic Encyclopedia of Archaeal and Bacterial Type Strains, Phase II (KMG-II): from individual species to whole genera.</title>
        <authorList>
            <person name="Goeker M."/>
        </authorList>
    </citation>
    <scope>NUCLEOTIDE SEQUENCE [LARGE SCALE GENOMIC DNA]</scope>
    <source>
        <strain evidence="2 3">DSM 100162</strain>
    </source>
</reference>
<dbReference type="OrthoDB" id="980228at2"/>
<gene>
    <name evidence="2" type="ORF">C8N40_11118</name>
</gene>
<organism evidence="2 3">
    <name type="scientific">Pontibacter mucosus</name>
    <dbReference type="NCBI Taxonomy" id="1649266"/>
    <lineage>
        <taxon>Bacteria</taxon>
        <taxon>Pseudomonadati</taxon>
        <taxon>Bacteroidota</taxon>
        <taxon>Cytophagia</taxon>
        <taxon>Cytophagales</taxon>
        <taxon>Hymenobacteraceae</taxon>
        <taxon>Pontibacter</taxon>
    </lineage>
</organism>
<proteinExistence type="predicted"/>